<dbReference type="Gene3D" id="3.40.50.300">
    <property type="entry name" value="P-loop containing nucleotide triphosphate hydrolases"/>
    <property type="match status" value="1"/>
</dbReference>
<dbReference type="Proteomes" id="UP000799757">
    <property type="component" value="Unassembled WGS sequence"/>
</dbReference>
<keyword evidence="1" id="KW-0677">Repeat</keyword>
<dbReference type="AlphaFoldDB" id="A0A6A6XJF1"/>
<accession>A0A6A6XJF1</accession>
<gene>
    <name evidence="3" type="ORF">K505DRAFT_222466</name>
</gene>
<evidence type="ECO:0000259" key="2">
    <source>
        <dbReference type="Pfam" id="PF24883"/>
    </source>
</evidence>
<feature type="non-terminal residue" evidence="3">
    <location>
        <position position="251"/>
    </location>
</feature>
<dbReference type="Pfam" id="PF24883">
    <property type="entry name" value="NPHP3_N"/>
    <property type="match status" value="1"/>
</dbReference>
<name>A0A6A6XJF1_9PLEO</name>
<dbReference type="OrthoDB" id="195446at2759"/>
<sequence length="251" mass="29097">EILNWLSPLDMNRTHQSISDRVQPGSGKWFLNSEPYVHWSSSEGEIDPLWCWGIPGAGKTVLASIVINHLRQSRGEDLRAEVGVAVIYLKYNEPEQVVSSLLGAVLRQLIQDSNILDQAVQDLYEHHRQRSTPPPLESIVLLLQKTFQTYKDAFLVIDGLDECEEETRWDLIDQVNKFPGVRVMVTSRYLSSIEEELENFVRFEIKANKMDMELYIDYQVQRNRNLRRMVQRAPRLRQDIKSAVVKTAENM</sequence>
<feature type="domain" description="Nephrocystin 3-like N-terminal" evidence="2">
    <location>
        <begin position="25"/>
        <end position="188"/>
    </location>
</feature>
<dbReference type="InterPro" id="IPR027417">
    <property type="entry name" value="P-loop_NTPase"/>
</dbReference>
<dbReference type="InterPro" id="IPR056884">
    <property type="entry name" value="NPHP3-like_N"/>
</dbReference>
<protein>
    <recommendedName>
        <fullName evidence="2">Nephrocystin 3-like N-terminal domain-containing protein</fullName>
    </recommendedName>
</protein>
<dbReference type="EMBL" id="MU001841">
    <property type="protein sequence ID" value="KAF2796045.1"/>
    <property type="molecule type" value="Genomic_DNA"/>
</dbReference>
<dbReference type="PANTHER" id="PTHR10039:SF15">
    <property type="entry name" value="NACHT DOMAIN-CONTAINING PROTEIN"/>
    <property type="match status" value="1"/>
</dbReference>
<proteinExistence type="predicted"/>
<evidence type="ECO:0000313" key="4">
    <source>
        <dbReference type="Proteomes" id="UP000799757"/>
    </source>
</evidence>
<feature type="non-terminal residue" evidence="3">
    <location>
        <position position="1"/>
    </location>
</feature>
<evidence type="ECO:0000256" key="1">
    <source>
        <dbReference type="ARBA" id="ARBA00022737"/>
    </source>
</evidence>
<reference evidence="3" key="1">
    <citation type="journal article" date="2020" name="Stud. Mycol.">
        <title>101 Dothideomycetes genomes: a test case for predicting lifestyles and emergence of pathogens.</title>
        <authorList>
            <person name="Haridas S."/>
            <person name="Albert R."/>
            <person name="Binder M."/>
            <person name="Bloem J."/>
            <person name="Labutti K."/>
            <person name="Salamov A."/>
            <person name="Andreopoulos B."/>
            <person name="Baker S."/>
            <person name="Barry K."/>
            <person name="Bills G."/>
            <person name="Bluhm B."/>
            <person name="Cannon C."/>
            <person name="Castanera R."/>
            <person name="Culley D."/>
            <person name="Daum C."/>
            <person name="Ezra D."/>
            <person name="Gonzalez J."/>
            <person name="Henrissat B."/>
            <person name="Kuo A."/>
            <person name="Liang C."/>
            <person name="Lipzen A."/>
            <person name="Lutzoni F."/>
            <person name="Magnuson J."/>
            <person name="Mondo S."/>
            <person name="Nolan M."/>
            <person name="Ohm R."/>
            <person name="Pangilinan J."/>
            <person name="Park H.-J."/>
            <person name="Ramirez L."/>
            <person name="Alfaro M."/>
            <person name="Sun H."/>
            <person name="Tritt A."/>
            <person name="Yoshinaga Y."/>
            <person name="Zwiers L.-H."/>
            <person name="Turgeon B."/>
            <person name="Goodwin S."/>
            <person name="Spatafora J."/>
            <person name="Crous P."/>
            <person name="Grigoriev I."/>
        </authorList>
    </citation>
    <scope>NUCLEOTIDE SEQUENCE</scope>
    <source>
        <strain evidence="3">CBS 109.77</strain>
    </source>
</reference>
<keyword evidence="4" id="KW-1185">Reference proteome</keyword>
<dbReference type="SUPFAM" id="SSF52540">
    <property type="entry name" value="P-loop containing nucleoside triphosphate hydrolases"/>
    <property type="match status" value="1"/>
</dbReference>
<organism evidence="3 4">
    <name type="scientific">Melanomma pulvis-pyrius CBS 109.77</name>
    <dbReference type="NCBI Taxonomy" id="1314802"/>
    <lineage>
        <taxon>Eukaryota</taxon>
        <taxon>Fungi</taxon>
        <taxon>Dikarya</taxon>
        <taxon>Ascomycota</taxon>
        <taxon>Pezizomycotina</taxon>
        <taxon>Dothideomycetes</taxon>
        <taxon>Pleosporomycetidae</taxon>
        <taxon>Pleosporales</taxon>
        <taxon>Melanommataceae</taxon>
        <taxon>Melanomma</taxon>
    </lineage>
</organism>
<dbReference type="PANTHER" id="PTHR10039">
    <property type="entry name" value="AMELOGENIN"/>
    <property type="match status" value="1"/>
</dbReference>
<evidence type="ECO:0000313" key="3">
    <source>
        <dbReference type="EMBL" id="KAF2796045.1"/>
    </source>
</evidence>